<dbReference type="GO" id="GO:0046040">
    <property type="term" value="P:IMP metabolic process"/>
    <property type="evidence" value="ECO:0007669"/>
    <property type="project" value="TreeGrafter"/>
</dbReference>
<dbReference type="PANTHER" id="PTHR11846:SF0">
    <property type="entry name" value="ADENYLOSUCCINATE SYNTHETASE"/>
    <property type="match status" value="1"/>
</dbReference>
<dbReference type="AlphaFoldDB" id="M1M3W8"/>
<comment type="pathway">
    <text evidence="8 10">Purine metabolism; AMP biosynthesis via de novo pathway; AMP from IMP: step 1/2.</text>
</comment>
<feature type="binding site" description="in other chain" evidence="8">
    <location>
        <begin position="39"/>
        <end position="42"/>
    </location>
    <ligand>
        <name>IMP</name>
        <dbReference type="ChEBI" id="CHEBI:58053"/>
        <note>ligand shared between dimeric partners</note>
    </ligand>
</feature>
<feature type="active site" evidence="9">
    <location>
        <position position="141"/>
    </location>
</feature>
<evidence type="ECO:0000256" key="5">
    <source>
        <dbReference type="ARBA" id="ARBA00022755"/>
    </source>
</evidence>
<dbReference type="GO" id="GO:0000287">
    <property type="term" value="F:magnesium ion binding"/>
    <property type="evidence" value="ECO:0007669"/>
    <property type="project" value="UniProtKB-UniRule"/>
</dbReference>
<accession>M1M3W8</accession>
<dbReference type="KEGG" id="kde:CDSE_0644"/>
<proteinExistence type="inferred from homology"/>
<dbReference type="InterPro" id="IPR033128">
    <property type="entry name" value="Adenylosuccin_syn_Lys_AS"/>
</dbReference>
<feature type="binding site" evidence="8">
    <location>
        <position position="41"/>
    </location>
    <ligand>
        <name>Mg(2+)</name>
        <dbReference type="ChEBI" id="CHEBI:18420"/>
    </ligand>
</feature>
<dbReference type="InterPro" id="IPR018220">
    <property type="entry name" value="Adenylosuccin_syn_GTP-bd"/>
</dbReference>
<dbReference type="FunFam" id="3.90.170.10:FF:000001">
    <property type="entry name" value="Adenylosuccinate synthetase"/>
    <property type="match status" value="1"/>
</dbReference>
<evidence type="ECO:0000256" key="10">
    <source>
        <dbReference type="RuleBase" id="RU000520"/>
    </source>
</evidence>
<organism evidence="11 12">
    <name type="scientific">Candidatus Kinetoplastidibacterium desouzai TCC079E</name>
    <dbReference type="NCBI Taxonomy" id="1208919"/>
    <lineage>
        <taxon>Bacteria</taxon>
        <taxon>Pseudomonadati</taxon>
        <taxon>Pseudomonadota</taxon>
        <taxon>Betaproteobacteria</taxon>
        <taxon>Candidatus Kinetoplastidibacterium</taxon>
    </lineage>
</organism>
<feature type="binding site" description="in other chain" evidence="8">
    <location>
        <position position="130"/>
    </location>
    <ligand>
        <name>IMP</name>
        <dbReference type="ChEBI" id="CHEBI:58053"/>
        <note>ligand shared between dimeric partners</note>
    </ligand>
</feature>
<comment type="catalytic activity">
    <reaction evidence="8 10">
        <text>IMP + L-aspartate + GTP = N(6)-(1,2-dicarboxyethyl)-AMP + GDP + phosphate + 2 H(+)</text>
        <dbReference type="Rhea" id="RHEA:15753"/>
        <dbReference type="ChEBI" id="CHEBI:15378"/>
        <dbReference type="ChEBI" id="CHEBI:29991"/>
        <dbReference type="ChEBI" id="CHEBI:37565"/>
        <dbReference type="ChEBI" id="CHEBI:43474"/>
        <dbReference type="ChEBI" id="CHEBI:57567"/>
        <dbReference type="ChEBI" id="CHEBI:58053"/>
        <dbReference type="ChEBI" id="CHEBI:58189"/>
        <dbReference type="EC" id="6.3.4.4"/>
    </reaction>
</comment>
<evidence type="ECO:0000256" key="7">
    <source>
        <dbReference type="ARBA" id="ARBA00023134"/>
    </source>
</evidence>
<feature type="binding site" description="in other chain" evidence="8">
    <location>
        <begin position="14"/>
        <end position="17"/>
    </location>
    <ligand>
        <name>IMP</name>
        <dbReference type="ChEBI" id="CHEBI:58053"/>
        <note>ligand shared between dimeric partners</note>
    </ligand>
</feature>
<evidence type="ECO:0000256" key="1">
    <source>
        <dbReference type="ARBA" id="ARBA00011738"/>
    </source>
</evidence>
<name>M1M3W8_9PROT</name>
<feature type="binding site" evidence="8">
    <location>
        <position position="306"/>
    </location>
    <ligand>
        <name>GTP</name>
        <dbReference type="ChEBI" id="CHEBI:37565"/>
    </ligand>
</feature>
<keyword evidence="8" id="KW-0963">Cytoplasm</keyword>
<sequence length="431" mass="47370">MSKNIVIIGTQWGDEGKGKIVDWLTESIDGVVRFQGGHNAGHTLWINGIKTVLRLIPSGIMRPHVTCFIGNGVVLSPENLLKEISELESVGIDVRSRLQISEICPLILPYHVAIDQAREKLKGNEKIGTTGRGIGPAYEDKVARRAIRLQDIFNKNIFSEKLSESLEYHNFILKNFFHSDVLDFHEILDTYLKMSEVLRPMVKDVSNSLYLLQQSGGKLLFEGAQGALLDVDHGTYPYVTSSNCIAGSASSGSGVGIQSINYVLGITKAYTTRVGSGPFPTELKDDLGLHIATVGKEFGSVTGRPRRCGWFDGAALKRSVRINGISGLCITKLDVLDGLENLKICVGYRLGNEFFDVLPYGSDIVSKLEPVFEEMSGWNSSTFGIKEFDQLPVEARHYLVRIAEICGVPIDLVSTGPDRNETIVLRNPVGM</sequence>
<dbReference type="InterPro" id="IPR001114">
    <property type="entry name" value="Adenylosuccinate_synthetase"/>
</dbReference>
<feature type="binding site" description="in other chain" evidence="8">
    <location>
        <position position="225"/>
    </location>
    <ligand>
        <name>IMP</name>
        <dbReference type="ChEBI" id="CHEBI:58053"/>
        <note>ligand shared between dimeric partners</note>
    </ligand>
</feature>
<dbReference type="PROSITE" id="PS01266">
    <property type="entry name" value="ADENYLOSUCCIN_SYN_1"/>
    <property type="match status" value="1"/>
</dbReference>
<feature type="binding site" description="in other chain" evidence="8">
    <location>
        <position position="304"/>
    </location>
    <ligand>
        <name>IMP</name>
        <dbReference type="ChEBI" id="CHEBI:58053"/>
        <note>ligand shared between dimeric partners</note>
    </ligand>
</feature>
<gene>
    <name evidence="8" type="primary">purA</name>
    <name evidence="11" type="ORF">CDSE_0644</name>
</gene>
<protein>
    <recommendedName>
        <fullName evidence="8 10">Adenylosuccinate synthetase</fullName>
        <shortName evidence="8">AMPSase</shortName>
        <shortName evidence="8">AdSS</shortName>
        <ecNumber evidence="8 10">6.3.4.4</ecNumber>
    </recommendedName>
    <alternativeName>
        <fullName evidence="8">IMP--aspartate ligase</fullName>
    </alternativeName>
</protein>
<dbReference type="Gene3D" id="1.10.300.10">
    <property type="entry name" value="Adenylosuccinate Synthetase, subunit A, domain 2"/>
    <property type="match status" value="1"/>
</dbReference>
<keyword evidence="2 8" id="KW-0436">Ligase</keyword>
<feature type="binding site" evidence="8">
    <location>
        <begin position="332"/>
        <end position="334"/>
    </location>
    <ligand>
        <name>GTP</name>
        <dbReference type="ChEBI" id="CHEBI:37565"/>
    </ligand>
</feature>
<dbReference type="EMBL" id="CP003803">
    <property type="protein sequence ID" value="AGF46935.1"/>
    <property type="molecule type" value="Genomic_DNA"/>
</dbReference>
<dbReference type="GO" id="GO:0044208">
    <property type="term" value="P:'de novo' AMP biosynthetic process"/>
    <property type="evidence" value="ECO:0007669"/>
    <property type="project" value="UniProtKB-UniRule"/>
</dbReference>
<dbReference type="InterPro" id="IPR027417">
    <property type="entry name" value="P-loop_NTPase"/>
</dbReference>
<comment type="subunit">
    <text evidence="1 8">Homodimer.</text>
</comment>
<dbReference type="Gene3D" id="3.40.440.10">
    <property type="entry name" value="Adenylosuccinate Synthetase, subunit A, domain 1"/>
    <property type="match status" value="1"/>
</dbReference>
<evidence type="ECO:0000256" key="8">
    <source>
        <dbReference type="HAMAP-Rule" id="MF_00011"/>
    </source>
</evidence>
<comment type="similarity">
    <text evidence="8 10">Belongs to the adenylosuccinate synthetase family.</text>
</comment>
<dbReference type="STRING" id="1208919.CDSE_0644"/>
<dbReference type="NCBIfam" id="NF002223">
    <property type="entry name" value="PRK01117.1"/>
    <property type="match status" value="1"/>
</dbReference>
<dbReference type="Gene3D" id="3.90.170.10">
    <property type="entry name" value="Adenylosuccinate Synthetase, subunit A, domain 3"/>
    <property type="match status" value="1"/>
</dbReference>
<dbReference type="GO" id="GO:0005525">
    <property type="term" value="F:GTP binding"/>
    <property type="evidence" value="ECO:0007669"/>
    <property type="project" value="UniProtKB-UniRule"/>
</dbReference>
<dbReference type="PANTHER" id="PTHR11846">
    <property type="entry name" value="ADENYLOSUCCINATE SYNTHETASE"/>
    <property type="match status" value="1"/>
</dbReference>
<dbReference type="HAMAP" id="MF_00011">
    <property type="entry name" value="Adenylosucc_synth"/>
    <property type="match status" value="1"/>
</dbReference>
<feature type="binding site" evidence="8">
    <location>
        <begin position="414"/>
        <end position="416"/>
    </location>
    <ligand>
        <name>GTP</name>
        <dbReference type="ChEBI" id="CHEBI:37565"/>
    </ligand>
</feature>
<evidence type="ECO:0000256" key="4">
    <source>
        <dbReference type="ARBA" id="ARBA00022741"/>
    </source>
</evidence>
<evidence type="ECO:0000313" key="11">
    <source>
        <dbReference type="EMBL" id="AGF46935.1"/>
    </source>
</evidence>
<feature type="binding site" evidence="8">
    <location>
        <position position="144"/>
    </location>
    <ligand>
        <name>IMP</name>
        <dbReference type="ChEBI" id="CHEBI:58053"/>
        <note>ligand shared between dimeric partners</note>
    </ligand>
</feature>
<evidence type="ECO:0000256" key="9">
    <source>
        <dbReference type="PROSITE-ProRule" id="PRU10134"/>
    </source>
</evidence>
<dbReference type="CDD" id="cd03108">
    <property type="entry name" value="AdSS"/>
    <property type="match status" value="1"/>
</dbReference>
<dbReference type="UniPathway" id="UPA00075">
    <property type="reaction ID" value="UER00335"/>
</dbReference>
<dbReference type="NCBIfam" id="TIGR00184">
    <property type="entry name" value="purA"/>
    <property type="match status" value="1"/>
</dbReference>
<comment type="cofactor">
    <cofactor evidence="8">
        <name>Mg(2+)</name>
        <dbReference type="ChEBI" id="CHEBI:18420"/>
    </cofactor>
    <text evidence="8">Binds 1 Mg(2+) ion per subunit.</text>
</comment>
<keyword evidence="4 8" id="KW-0547">Nucleotide-binding</keyword>
<dbReference type="FunFam" id="1.10.300.10:FF:000001">
    <property type="entry name" value="Adenylosuccinate synthetase"/>
    <property type="match status" value="1"/>
</dbReference>
<evidence type="ECO:0000256" key="6">
    <source>
        <dbReference type="ARBA" id="ARBA00022842"/>
    </source>
</evidence>
<dbReference type="Pfam" id="PF00709">
    <property type="entry name" value="Adenylsucc_synt"/>
    <property type="match status" value="1"/>
</dbReference>
<dbReference type="HOGENOM" id="CLU_029848_0_0_4"/>
<dbReference type="GO" id="GO:0004019">
    <property type="term" value="F:adenylosuccinate synthase activity"/>
    <property type="evidence" value="ECO:0007669"/>
    <property type="project" value="UniProtKB-UniRule"/>
</dbReference>
<dbReference type="SUPFAM" id="SSF52540">
    <property type="entry name" value="P-loop containing nucleoside triphosphate hydrolases"/>
    <property type="match status" value="1"/>
</dbReference>
<dbReference type="PATRIC" id="fig|1208919.3.peg.373"/>
<dbReference type="EC" id="6.3.4.4" evidence="8 10"/>
<keyword evidence="5 8" id="KW-0658">Purine biosynthesis</keyword>
<evidence type="ECO:0000313" key="12">
    <source>
        <dbReference type="Proteomes" id="UP000011547"/>
    </source>
</evidence>
<dbReference type="SMART" id="SM00788">
    <property type="entry name" value="Adenylsucc_synt"/>
    <property type="match status" value="1"/>
</dbReference>
<dbReference type="InterPro" id="IPR042110">
    <property type="entry name" value="Adenylosuccinate_synth_dom2"/>
</dbReference>
<feature type="binding site" evidence="8">
    <location>
        <begin position="41"/>
        <end position="43"/>
    </location>
    <ligand>
        <name>GTP</name>
        <dbReference type="ChEBI" id="CHEBI:37565"/>
    </ligand>
</feature>
<dbReference type="InterPro" id="IPR042109">
    <property type="entry name" value="Adenylosuccinate_synth_dom1"/>
</dbReference>
<comment type="subcellular location">
    <subcellularLocation>
        <location evidence="8">Cytoplasm</location>
    </subcellularLocation>
</comment>
<evidence type="ECO:0000256" key="2">
    <source>
        <dbReference type="ARBA" id="ARBA00022598"/>
    </source>
</evidence>
<reference evidence="11 12" key="1">
    <citation type="journal article" date="2013" name="Genome Biol. Evol.">
        <title>Genome evolution and phylogenomic analysis of candidatus kinetoplastibacterium, the betaproteobacterial endosymbionts of strigomonas and angomonas.</title>
        <authorList>
            <person name="Alves J.M."/>
            <person name="Serrano M.G."/>
            <person name="Maia da Silva F."/>
            <person name="Voegtly L.J."/>
            <person name="Matveyev A.V."/>
            <person name="Teixeira M.M."/>
            <person name="Camargo E.P."/>
            <person name="Buck G.A."/>
        </authorList>
    </citation>
    <scope>NUCLEOTIDE SEQUENCE [LARGE SCALE GENOMIC DNA]</scope>
    <source>
        <strain evidence="11 12">TCC079E</strain>
    </source>
</reference>
<dbReference type="PROSITE" id="PS00513">
    <property type="entry name" value="ADENYLOSUCCIN_SYN_2"/>
    <property type="match status" value="1"/>
</dbReference>
<feature type="active site" description="Proton donor" evidence="8">
    <location>
        <position position="42"/>
    </location>
</feature>
<dbReference type="Proteomes" id="UP000011547">
    <property type="component" value="Chromosome"/>
</dbReference>
<feature type="binding site" evidence="8">
    <location>
        <begin position="300"/>
        <end position="306"/>
    </location>
    <ligand>
        <name>substrate</name>
    </ligand>
</feature>
<feature type="binding site" description="in other chain" evidence="8">
    <location>
        <position position="240"/>
    </location>
    <ligand>
        <name>IMP</name>
        <dbReference type="ChEBI" id="CHEBI:58053"/>
        <note>ligand shared between dimeric partners</note>
    </ligand>
</feature>
<comment type="function">
    <text evidence="8">Plays an important role in the de novo pathway of purine nucleotide biosynthesis. Catalyzes the first committed step in the biosynthesis of AMP from IMP.</text>
</comment>
<dbReference type="OrthoDB" id="9807553at2"/>
<keyword evidence="3 8" id="KW-0479">Metal-binding</keyword>
<keyword evidence="6 8" id="KW-0460">Magnesium</keyword>
<dbReference type="InterPro" id="IPR042111">
    <property type="entry name" value="Adenylosuccinate_synth_dom3"/>
</dbReference>
<evidence type="ECO:0000256" key="3">
    <source>
        <dbReference type="ARBA" id="ARBA00022723"/>
    </source>
</evidence>
<dbReference type="GO" id="GO:0005737">
    <property type="term" value="C:cytoplasm"/>
    <property type="evidence" value="ECO:0007669"/>
    <property type="project" value="UniProtKB-SubCell"/>
</dbReference>
<dbReference type="eggNOG" id="COG0104">
    <property type="taxonomic scope" value="Bacteria"/>
</dbReference>
<feature type="binding site" evidence="8">
    <location>
        <position position="14"/>
    </location>
    <ligand>
        <name>Mg(2+)</name>
        <dbReference type="ChEBI" id="CHEBI:18420"/>
    </ligand>
</feature>
<feature type="binding site" evidence="8">
    <location>
        <begin position="13"/>
        <end position="19"/>
    </location>
    <ligand>
        <name>GTP</name>
        <dbReference type="ChEBI" id="CHEBI:37565"/>
    </ligand>
</feature>
<dbReference type="RefSeq" id="WP_015396346.1">
    <property type="nucleotide sequence ID" value="NC_020294.1"/>
</dbReference>
<keyword evidence="12" id="KW-1185">Reference proteome</keyword>
<keyword evidence="7 8" id="KW-0342">GTP-binding</keyword>
<feature type="active site" description="Proton acceptor" evidence="8">
    <location>
        <position position="14"/>
    </location>
</feature>